<dbReference type="OrthoDB" id="408373at2759"/>
<evidence type="ECO:0000313" key="3">
    <source>
        <dbReference type="Proteomes" id="UP000325579"/>
    </source>
</evidence>
<reference evidence="2 3" key="1">
    <citation type="submission" date="2019-04" db="EMBL/GenBank/DDBJ databases">
        <authorList>
            <consortium name="DOE Joint Genome Institute"/>
            <person name="Mondo S."/>
            <person name="Kjaerbolling I."/>
            <person name="Vesth T."/>
            <person name="Frisvad J.C."/>
            <person name="Nybo J.L."/>
            <person name="Theobald S."/>
            <person name="Kildgaard S."/>
            <person name="Isbrandt T."/>
            <person name="Kuo A."/>
            <person name="Sato A."/>
            <person name="Lyhne E.K."/>
            <person name="Kogle M.E."/>
            <person name="Wiebenga A."/>
            <person name="Kun R.S."/>
            <person name="Lubbers R.J."/>
            <person name="Makela M.R."/>
            <person name="Barry K."/>
            <person name="Chovatia M."/>
            <person name="Clum A."/>
            <person name="Daum C."/>
            <person name="Haridas S."/>
            <person name="He G."/>
            <person name="LaButti K."/>
            <person name="Lipzen A."/>
            <person name="Riley R."/>
            <person name="Salamov A."/>
            <person name="Simmons B.A."/>
            <person name="Magnuson J.K."/>
            <person name="Henrissat B."/>
            <person name="Mortensen U.H."/>
            <person name="Larsen T.O."/>
            <person name="Devries R.P."/>
            <person name="Grigoriev I.V."/>
            <person name="Machida M."/>
            <person name="Baker S.E."/>
            <person name="Andersen M.R."/>
            <person name="Cantor M.N."/>
            <person name="Hua S.X."/>
        </authorList>
    </citation>
    <scope>NUCLEOTIDE SEQUENCE [LARGE SCALE GENOMIC DNA]</scope>
    <source>
        <strain evidence="2 3">CBS 119388</strain>
    </source>
</reference>
<dbReference type="InterPro" id="IPR029058">
    <property type="entry name" value="AB_hydrolase_fold"/>
</dbReference>
<dbReference type="InterPro" id="IPR050471">
    <property type="entry name" value="AB_hydrolase"/>
</dbReference>
<name>A0A5N7CTZ4_9EURO</name>
<dbReference type="Gene3D" id="3.40.50.1820">
    <property type="entry name" value="alpha/beta hydrolase"/>
    <property type="match status" value="1"/>
</dbReference>
<organism evidence="2 3">
    <name type="scientific">Aspergillus pseudonomiae</name>
    <dbReference type="NCBI Taxonomy" id="1506151"/>
    <lineage>
        <taxon>Eukaryota</taxon>
        <taxon>Fungi</taxon>
        <taxon>Dikarya</taxon>
        <taxon>Ascomycota</taxon>
        <taxon>Pezizomycotina</taxon>
        <taxon>Eurotiomycetes</taxon>
        <taxon>Eurotiomycetidae</taxon>
        <taxon>Eurotiales</taxon>
        <taxon>Aspergillaceae</taxon>
        <taxon>Aspergillus</taxon>
        <taxon>Aspergillus subgen. Circumdati</taxon>
    </lineage>
</organism>
<evidence type="ECO:0000259" key="1">
    <source>
        <dbReference type="Pfam" id="PF12697"/>
    </source>
</evidence>
<dbReference type="Pfam" id="PF12697">
    <property type="entry name" value="Abhydrolase_6"/>
    <property type="match status" value="1"/>
</dbReference>
<proteinExistence type="predicted"/>
<feature type="domain" description="AB hydrolase-1" evidence="1">
    <location>
        <begin position="25"/>
        <end position="265"/>
    </location>
</feature>
<dbReference type="GeneID" id="43673230"/>
<dbReference type="EMBL" id="ML736924">
    <property type="protein sequence ID" value="KAE8397073.1"/>
    <property type="molecule type" value="Genomic_DNA"/>
</dbReference>
<sequence length="279" mass="30713">MATSLHLDVPGAIIHYIVQGSGPTLLLIPGATGEHTVFEDVAKQLSTYFMVVSYDRRGFSRSYLTAAQDYANRLSTDVDDAKQLIQHVSKKPAFVLGNSSGAIVAIELLIQYPGVVERVFAHEAPLIQFHPEGAWWRDFFLKCYDKYVSSGVLLSARLFAEGIASGVEEAAGVAKVFDAREGDFVGGNAMYWYERELRQYPCAVPNMEVLGQRADKLVLAGGRESSETSCYLPVNRVLAKRFRKKILEFPGSHGGYVTHPEEFARVMCAAALGEARLGE</sequence>
<keyword evidence="2" id="KW-0378">Hydrolase</keyword>
<accession>A0A5N7CTZ4</accession>
<dbReference type="PANTHER" id="PTHR43433">
    <property type="entry name" value="HYDROLASE, ALPHA/BETA FOLD FAMILY PROTEIN"/>
    <property type="match status" value="1"/>
</dbReference>
<keyword evidence="3" id="KW-1185">Reference proteome</keyword>
<evidence type="ECO:0000313" key="2">
    <source>
        <dbReference type="EMBL" id="KAE8397073.1"/>
    </source>
</evidence>
<dbReference type="Proteomes" id="UP000325579">
    <property type="component" value="Unassembled WGS sequence"/>
</dbReference>
<protein>
    <submittedName>
        <fullName evidence="2">Alpha/Beta hydrolase protein</fullName>
    </submittedName>
</protein>
<dbReference type="GO" id="GO:0046503">
    <property type="term" value="P:glycerolipid catabolic process"/>
    <property type="evidence" value="ECO:0007669"/>
    <property type="project" value="TreeGrafter"/>
</dbReference>
<dbReference type="PANTHER" id="PTHR43433:SF5">
    <property type="entry name" value="AB HYDROLASE-1 DOMAIN-CONTAINING PROTEIN"/>
    <property type="match status" value="1"/>
</dbReference>
<dbReference type="GO" id="GO:0004806">
    <property type="term" value="F:triacylglycerol lipase activity"/>
    <property type="evidence" value="ECO:0007669"/>
    <property type="project" value="TreeGrafter"/>
</dbReference>
<dbReference type="RefSeq" id="XP_031934392.1">
    <property type="nucleotide sequence ID" value="XM_032088539.1"/>
</dbReference>
<gene>
    <name evidence="2" type="ORF">BDV37DRAFT_289736</name>
</gene>
<dbReference type="AlphaFoldDB" id="A0A5N7CTZ4"/>
<dbReference type="InterPro" id="IPR000073">
    <property type="entry name" value="AB_hydrolase_1"/>
</dbReference>
<dbReference type="SUPFAM" id="SSF53474">
    <property type="entry name" value="alpha/beta-Hydrolases"/>
    <property type="match status" value="1"/>
</dbReference>